<dbReference type="Pfam" id="PF01774">
    <property type="entry name" value="UreD"/>
    <property type="match status" value="1"/>
</dbReference>
<keyword evidence="1" id="KW-0143">Chaperone</keyword>
<dbReference type="RefSeq" id="WP_076481949.1">
    <property type="nucleotide sequence ID" value="NZ_FTNT01000011.1"/>
</dbReference>
<dbReference type="OrthoDB" id="8677206at2"/>
<organism evidence="3 4">
    <name type="scientific">Williamsia sterculiae</name>
    <dbReference type="NCBI Taxonomy" id="1344003"/>
    <lineage>
        <taxon>Bacteria</taxon>
        <taxon>Bacillati</taxon>
        <taxon>Actinomycetota</taxon>
        <taxon>Actinomycetes</taxon>
        <taxon>Mycobacteriales</taxon>
        <taxon>Nocardiaceae</taxon>
        <taxon>Williamsia</taxon>
    </lineage>
</organism>
<dbReference type="Proteomes" id="UP000186218">
    <property type="component" value="Unassembled WGS sequence"/>
</dbReference>
<proteinExistence type="predicted"/>
<dbReference type="InterPro" id="IPR002669">
    <property type="entry name" value="UreD"/>
</dbReference>
<reference evidence="3 4" key="1">
    <citation type="submission" date="2017-01" db="EMBL/GenBank/DDBJ databases">
        <authorList>
            <person name="Mah S.A."/>
            <person name="Swanson W.J."/>
            <person name="Moy G.W."/>
            <person name="Vacquier V.D."/>
        </authorList>
    </citation>
    <scope>NUCLEOTIDE SEQUENCE [LARGE SCALE GENOMIC DNA]</scope>
    <source>
        <strain evidence="3 4">CPCC 203464</strain>
    </source>
</reference>
<feature type="region of interest" description="Disordered" evidence="2">
    <location>
        <begin position="241"/>
        <end position="263"/>
    </location>
</feature>
<sequence>MHTEVVISAIAGRSPRIHAVGGLAVRQTGPHRLHLVSAAATPLGGDTIRVVVRVAPGARLHLTAVAATMAMPSRPDRTSYADWEVEVGAGGRLLLDPLPTLVAGGADHESVCRVSAAVDASVTVTEAVQIGRTGETAGAWSGRLDADIDGTPVLRHRLELPLADPSRLGQPAAPTVRCAVSTLTHPDPRPTAVSDTEVCARLVLPASSVTGSSPSTTLTTAMGRSLTAVRAAISALDPAPATGAVAENGVGEDRPQGRPAQLA</sequence>
<evidence type="ECO:0000313" key="3">
    <source>
        <dbReference type="EMBL" id="SIS19059.1"/>
    </source>
</evidence>
<evidence type="ECO:0000256" key="2">
    <source>
        <dbReference type="SAM" id="MobiDB-lite"/>
    </source>
</evidence>
<keyword evidence="4" id="KW-1185">Reference proteome</keyword>
<dbReference type="GO" id="GO:0016151">
    <property type="term" value="F:nickel cation binding"/>
    <property type="evidence" value="ECO:0007669"/>
    <property type="project" value="InterPro"/>
</dbReference>
<gene>
    <name evidence="3" type="ORF">SAMN05445060_3424</name>
</gene>
<protein>
    <submittedName>
        <fullName evidence="3">Urease accessory protein</fullName>
    </submittedName>
</protein>
<evidence type="ECO:0000313" key="4">
    <source>
        <dbReference type="Proteomes" id="UP000186218"/>
    </source>
</evidence>
<accession>A0A1N7H2J6</accession>
<evidence type="ECO:0000256" key="1">
    <source>
        <dbReference type="ARBA" id="ARBA00023186"/>
    </source>
</evidence>
<dbReference type="AlphaFoldDB" id="A0A1N7H2J6"/>
<name>A0A1N7H2J6_9NOCA</name>
<dbReference type="EMBL" id="FTNT01000011">
    <property type="protein sequence ID" value="SIS19059.1"/>
    <property type="molecule type" value="Genomic_DNA"/>
</dbReference>
<dbReference type="STRING" id="1344003.SAMN05445060_3424"/>